<proteinExistence type="predicted"/>
<sequence length="453" mass="51100">MPKRGRRIAKRKVRFSTAVNQSNTTTLATTGTGASQHQRGASATPEPSIHLHACQFTTASLVFVFNSQKDSAIAKWLLMGWKLLSVDMYDSSDCLQGPEVQYPTTSEEHNTGHVTIPGTCGTVKAGIGGVLLDDPDYREYSDGLPLGNGDPRNLGPSDIITSEIELSRAQKYLGSFSSRVETRLQLFDLPRGEREEIDTSELQNQVPGMEWQRIRELRINIWKLRSQVHEIRAKLRAKQNAKYIADDAFMKHLKEGIRLETSLPHTSLPPDRATMDGLYEKILDTRKDYNLFKHAYDRHEELLNEQEEELERAEERAYSKSRKKVLQPTTFGRGAQHLPSHRRARGKAVGEQTYEELNLLDSLSKRGPLQLLLHHTEIDALAVRFEDAQVLLKAIRGDRPLVLIPFTKKGPNTQEINLSFVPIPPSKHLSINMLRNSTITVPTITVKLLSSMI</sequence>
<name>A0A8H4RD87_9HELO</name>
<accession>A0A8H4RD87</accession>
<keyword evidence="4" id="KW-1185">Reference proteome</keyword>
<dbReference type="AlphaFoldDB" id="A0A8H4RD87"/>
<gene>
    <name evidence="3" type="ORF">G7Y89_g11434</name>
</gene>
<evidence type="ECO:0000256" key="2">
    <source>
        <dbReference type="SAM" id="MobiDB-lite"/>
    </source>
</evidence>
<organism evidence="3 4">
    <name type="scientific">Cudoniella acicularis</name>
    <dbReference type="NCBI Taxonomy" id="354080"/>
    <lineage>
        <taxon>Eukaryota</taxon>
        <taxon>Fungi</taxon>
        <taxon>Dikarya</taxon>
        <taxon>Ascomycota</taxon>
        <taxon>Pezizomycotina</taxon>
        <taxon>Leotiomycetes</taxon>
        <taxon>Helotiales</taxon>
        <taxon>Tricladiaceae</taxon>
        <taxon>Cudoniella</taxon>
    </lineage>
</organism>
<dbReference type="OrthoDB" id="3553547at2759"/>
<evidence type="ECO:0000256" key="1">
    <source>
        <dbReference type="SAM" id="Coils"/>
    </source>
</evidence>
<evidence type="ECO:0000313" key="3">
    <source>
        <dbReference type="EMBL" id="KAF4626725.1"/>
    </source>
</evidence>
<feature type="coiled-coil region" evidence="1">
    <location>
        <begin position="289"/>
        <end position="323"/>
    </location>
</feature>
<comment type="caution">
    <text evidence="3">The sequence shown here is derived from an EMBL/GenBank/DDBJ whole genome shotgun (WGS) entry which is preliminary data.</text>
</comment>
<feature type="region of interest" description="Disordered" evidence="2">
    <location>
        <begin position="20"/>
        <end position="46"/>
    </location>
</feature>
<dbReference type="EMBL" id="JAAMPI010001096">
    <property type="protein sequence ID" value="KAF4626725.1"/>
    <property type="molecule type" value="Genomic_DNA"/>
</dbReference>
<keyword evidence="1" id="KW-0175">Coiled coil</keyword>
<evidence type="ECO:0000313" key="4">
    <source>
        <dbReference type="Proteomes" id="UP000566819"/>
    </source>
</evidence>
<reference evidence="3 4" key="1">
    <citation type="submission" date="2020-03" db="EMBL/GenBank/DDBJ databases">
        <title>Draft Genome Sequence of Cudoniella acicularis.</title>
        <authorList>
            <person name="Buettner E."/>
            <person name="Kellner H."/>
        </authorList>
    </citation>
    <scope>NUCLEOTIDE SEQUENCE [LARGE SCALE GENOMIC DNA]</scope>
    <source>
        <strain evidence="3 4">DSM 108380</strain>
    </source>
</reference>
<protein>
    <submittedName>
        <fullName evidence="3">Uncharacterized protein</fullName>
    </submittedName>
</protein>
<feature type="compositionally biased region" description="Low complexity" evidence="2">
    <location>
        <begin position="20"/>
        <end position="36"/>
    </location>
</feature>
<dbReference type="Proteomes" id="UP000566819">
    <property type="component" value="Unassembled WGS sequence"/>
</dbReference>